<evidence type="ECO:0000313" key="2">
    <source>
        <dbReference type="EMBL" id="ALU40261.1"/>
    </source>
</evidence>
<proteinExistence type="predicted"/>
<dbReference type="EMBL" id="CP013254">
    <property type="protein sequence ID" value="ALU40261.1"/>
    <property type="molecule type" value="Genomic_DNA"/>
</dbReference>
<dbReference type="InterPro" id="IPR045864">
    <property type="entry name" value="aa-tRNA-synth_II/BPL/LPL"/>
</dbReference>
<sequence>MGTSMRLLRQRESLGAQQDYESAMTLLADVHRTGPVLRLYQPVPTVAFGRRDELRPGFAAAARAARESGFEPLVRRVGGRAAAYHGGCLVVDHLEPTEDPTSGIQDRYRLFGDMVVAALEELEVEADVGEIPGEYCAGEHSVHGTHPSGTPAAGRRVKLAGTAQRVVAGAWYFSTVVVVEQSEPIRSVLTDVYAALDLDWDPATAGAVDDLRPGTTVADVERGIRKVYGMYAHHLGYGPLTEPD</sequence>
<reference evidence="2 3" key="1">
    <citation type="submission" date="2015-11" db="EMBL/GenBank/DDBJ databases">
        <title>Complete Genome Sequence of Kocuria flava strain HO-9041.</title>
        <authorList>
            <person name="Zhou M."/>
            <person name="Dai J."/>
        </authorList>
    </citation>
    <scope>NUCLEOTIDE SEQUENCE [LARGE SCALE GENOMIC DNA]</scope>
    <source>
        <strain evidence="2 3">HO-9041</strain>
    </source>
</reference>
<evidence type="ECO:0000313" key="3">
    <source>
        <dbReference type="Proteomes" id="UP000057181"/>
    </source>
</evidence>
<dbReference type="STRING" id="446860.AS188_11425"/>
<dbReference type="PROSITE" id="PS51733">
    <property type="entry name" value="BPL_LPL_CATALYTIC"/>
    <property type="match status" value="1"/>
</dbReference>
<dbReference type="Pfam" id="PF21948">
    <property type="entry name" value="LplA-B_cat"/>
    <property type="match status" value="1"/>
</dbReference>
<dbReference type="SUPFAM" id="SSF55681">
    <property type="entry name" value="Class II aaRS and biotin synthetases"/>
    <property type="match status" value="1"/>
</dbReference>
<dbReference type="InterPro" id="IPR004143">
    <property type="entry name" value="BPL_LPL_catalytic"/>
</dbReference>
<keyword evidence="2" id="KW-0436">Ligase</keyword>
<dbReference type="Gene3D" id="3.30.930.10">
    <property type="entry name" value="Bira Bifunctional Protein, Domain 2"/>
    <property type="match status" value="1"/>
</dbReference>
<dbReference type="Proteomes" id="UP000057181">
    <property type="component" value="Chromosome"/>
</dbReference>
<dbReference type="GO" id="GO:0016874">
    <property type="term" value="F:ligase activity"/>
    <property type="evidence" value="ECO:0007669"/>
    <property type="project" value="UniProtKB-KW"/>
</dbReference>
<accession>A0A0U3HBF7</accession>
<feature type="domain" description="BPL/LPL catalytic" evidence="1">
    <location>
        <begin position="31"/>
        <end position="239"/>
    </location>
</feature>
<evidence type="ECO:0000259" key="1">
    <source>
        <dbReference type="PROSITE" id="PS51733"/>
    </source>
</evidence>
<organism evidence="2 3">
    <name type="scientific">Kocuria flava</name>
    <dbReference type="NCBI Taxonomy" id="446860"/>
    <lineage>
        <taxon>Bacteria</taxon>
        <taxon>Bacillati</taxon>
        <taxon>Actinomycetota</taxon>
        <taxon>Actinomycetes</taxon>
        <taxon>Micrococcales</taxon>
        <taxon>Micrococcaceae</taxon>
        <taxon>Kocuria</taxon>
    </lineage>
</organism>
<dbReference type="KEGG" id="kfv:AS188_11425"/>
<dbReference type="AlphaFoldDB" id="A0A0U3HBF7"/>
<gene>
    <name evidence="2" type="ORF">AS188_11425</name>
</gene>
<protein>
    <submittedName>
        <fullName evidence="2">Lipoate--protein ligase</fullName>
    </submittedName>
</protein>
<name>A0A0U3HBF7_9MICC</name>